<proteinExistence type="predicted"/>
<organism evidence="1 2">
    <name type="scientific">Euplotes crassus</name>
    <dbReference type="NCBI Taxonomy" id="5936"/>
    <lineage>
        <taxon>Eukaryota</taxon>
        <taxon>Sar</taxon>
        <taxon>Alveolata</taxon>
        <taxon>Ciliophora</taxon>
        <taxon>Intramacronucleata</taxon>
        <taxon>Spirotrichea</taxon>
        <taxon>Hypotrichia</taxon>
        <taxon>Euplotida</taxon>
        <taxon>Euplotidae</taxon>
        <taxon>Moneuplotes</taxon>
    </lineage>
</organism>
<dbReference type="AlphaFoldDB" id="A0AAD2CZI8"/>
<gene>
    <name evidence="1" type="ORF">ECRASSUSDP1_LOCUS16485</name>
</gene>
<reference evidence="1" key="1">
    <citation type="submission" date="2023-07" db="EMBL/GenBank/DDBJ databases">
        <authorList>
            <consortium name="AG Swart"/>
            <person name="Singh M."/>
            <person name="Singh A."/>
            <person name="Seah K."/>
            <person name="Emmerich C."/>
        </authorList>
    </citation>
    <scope>NUCLEOTIDE SEQUENCE</scope>
    <source>
        <strain evidence="1">DP1</strain>
    </source>
</reference>
<evidence type="ECO:0000313" key="2">
    <source>
        <dbReference type="Proteomes" id="UP001295684"/>
    </source>
</evidence>
<name>A0AAD2CZI8_EUPCR</name>
<sequence length="1102" mass="130141">MLNLWKRANCRIHCFQTRGFALNESKRLRTVRQRISYTHKDLTNTSNFRDNYFDKELKFRQESLKTTKTLTQDDPETLTFSESMRKRKAARSHTYFRPVDEIVVESNKNLRKAMSTIIDEVERQNTKTLKSKIFLLDHTAEVLENFRRVQEYKIWKHELHYQRERLVALKKESLKYENLIDNYEALYGTRGYLEDTANEQDHYKHQLKDFVDNRRLYHQEKLKYEILDGEKIKLMQAGRDPDEAKIEEKEQELFPKYEEDRQKYEEYKKSLTSEPTPYQNFEKKTKELKNLRIKSFLKDRKHNRVLQKYLESREESDGEQMLIEDDNGDEIMEIEHEENPLGYHFNGLPSESHRQRLAREIEEYKTSLVEQYRELDIHRKVKKGKKAELKELTLHENLNYMKHNARHVRQAFRIFKLGESISEMPEFASAIIHRISKSEDVIVNKEQRDLMVVQAEYKTMLKLINRKASSLDDKNLVDNIYALGKIHKSSRKPINLPKWLENYTEEVALRCPKLNHHHIAFLSKGLRNLKWRNVPGEKKIREAMKLRVQEIAPEMDAYSISKFMSYLLTMNDIDTEVISVVQDRLIQLAQDGRLDDLETWDFKDILELNSLLCQEKNHFIERICDQSEEILNNPRPLSDLELRSQVVMNALAPYILHKISALEDVSLPFKVNDLAEILYCYSNARQFSQNDIFELMSDKIANSVILREDYVFPDVMKTCWAVSKFYTSNEIVNYNADVSSIIYPRHEYAKVKSIKHRNFDKLIKMALENKEEIQAQYLPMTLYALANVGFTDKEFFDGAILSLIPFAHNLVTPEDIGYIMQAMAMSGLTEYNKFFEDTLSTTFSKILSSKDIKQELSIGQIFCSMAFLNVNHENIENFDYNIGNLINLLPSQISEDHVFMIPPMLWGLVYMKYYDEDLFTKSMEILNNSKQSILKSDTILLNQVFNELRSAGLLKRRDFSELQQLCREQSLKYDDELYKKRRKEIISYKGRDIEQAITDAHIRADLPLPEFHVPHYDLGYTSFLEYGDKLVFLVDPMIKNNDNQLNGYQKGKLQQISEYCYQNKKQLVIKDVEEIVAAIRSQKPKEDSDKGIESVLFELYAN</sequence>
<keyword evidence="2" id="KW-1185">Reference proteome</keyword>
<dbReference type="EMBL" id="CAMPGE010016577">
    <property type="protein sequence ID" value="CAI2375125.1"/>
    <property type="molecule type" value="Genomic_DNA"/>
</dbReference>
<accession>A0AAD2CZI8</accession>
<comment type="caution">
    <text evidence="1">The sequence shown here is derived from an EMBL/GenBank/DDBJ whole genome shotgun (WGS) entry which is preliminary data.</text>
</comment>
<dbReference type="Proteomes" id="UP001295684">
    <property type="component" value="Unassembled WGS sequence"/>
</dbReference>
<protein>
    <submittedName>
        <fullName evidence="1">Uncharacterized protein</fullName>
    </submittedName>
</protein>
<evidence type="ECO:0000313" key="1">
    <source>
        <dbReference type="EMBL" id="CAI2375125.1"/>
    </source>
</evidence>